<name>A0ABX6ILV3_9ACTN</name>
<gene>
    <name evidence="3" type="ORF">GII31_15705</name>
</gene>
<sequence>MTAPVLNRVVPNRARAAARHGHPRETVALDLPTVRVGERAAAVPMHPEPGDLPGQIRWIIGPGILDVRGPVRAPGELGRMQHDGTIREITVGPRSVVLTADEAAWRRIGSAVRTALTDALRTPGDWRPDTAASSGQMSDEAIARIVHEVIGTRVGDYVRSHGGRIELVGVHDGVVTVDLSGTCRDCPASADTLRSGVEAELRRLCRDVIGVRARRR</sequence>
<dbReference type="Pfam" id="PF01106">
    <property type="entry name" value="NifU"/>
    <property type="match status" value="1"/>
</dbReference>
<dbReference type="Proteomes" id="UP001059836">
    <property type="component" value="Chromosome"/>
</dbReference>
<dbReference type="SUPFAM" id="SSF117916">
    <property type="entry name" value="Fe-S cluster assembly (FSCA) domain-like"/>
    <property type="match status" value="1"/>
</dbReference>
<comment type="function">
    <text evidence="1">May be involved in the formation or repair of [Fe-S] clusters present in iron-sulfur proteins.</text>
</comment>
<dbReference type="Gene3D" id="3.30.300.130">
    <property type="entry name" value="Fe-S cluster assembly (FSCA)"/>
    <property type="match status" value="1"/>
</dbReference>
<dbReference type="InterPro" id="IPR001075">
    <property type="entry name" value="NIF_FeS_clus_asmbl_NifU_C"/>
</dbReference>
<accession>A0ABX6ILV3</accession>
<keyword evidence="4" id="KW-1185">Reference proteome</keyword>
<reference evidence="3" key="1">
    <citation type="journal article" date="2021" name="Nat. Microbiol.">
        <title>Cocultivation of an ultrasmall environmental parasitic bacterium with lytic ability against bacteria associated with wastewater foams.</title>
        <authorList>
            <person name="Batinovic S."/>
            <person name="Rose J.J.A."/>
            <person name="Ratcliffe J."/>
            <person name="Seviour R.J."/>
            <person name="Petrovski S."/>
        </authorList>
    </citation>
    <scope>NUCLEOTIDE SEQUENCE</scope>
    <source>
        <strain evidence="3">CON9</strain>
    </source>
</reference>
<organism evidence="3 4">
    <name type="scientific">Gordonia pseudamarae</name>
    <dbReference type="NCBI Taxonomy" id="2831662"/>
    <lineage>
        <taxon>Bacteria</taxon>
        <taxon>Bacillati</taxon>
        <taxon>Actinomycetota</taxon>
        <taxon>Actinomycetes</taxon>
        <taxon>Mycobacteriales</taxon>
        <taxon>Gordoniaceae</taxon>
        <taxon>Gordonia</taxon>
    </lineage>
</organism>
<proteinExistence type="predicted"/>
<evidence type="ECO:0000313" key="4">
    <source>
        <dbReference type="Proteomes" id="UP001059836"/>
    </source>
</evidence>
<evidence type="ECO:0000259" key="2">
    <source>
        <dbReference type="Pfam" id="PF01106"/>
    </source>
</evidence>
<dbReference type="RefSeq" id="WP_213244362.1">
    <property type="nucleotide sequence ID" value="NZ_CP045806.1"/>
</dbReference>
<dbReference type="EMBL" id="CP045809">
    <property type="protein sequence ID" value="QHN36101.1"/>
    <property type="molecule type" value="Genomic_DNA"/>
</dbReference>
<protein>
    <recommendedName>
        <fullName evidence="2">NIF system FeS cluster assembly NifU C-terminal domain-containing protein</fullName>
    </recommendedName>
</protein>
<dbReference type="InterPro" id="IPR034904">
    <property type="entry name" value="FSCA_dom_sf"/>
</dbReference>
<evidence type="ECO:0000313" key="3">
    <source>
        <dbReference type="EMBL" id="QHN36101.1"/>
    </source>
</evidence>
<feature type="domain" description="NIF system FeS cluster assembly NifU C-terminal" evidence="2">
    <location>
        <begin position="146"/>
        <end position="211"/>
    </location>
</feature>
<dbReference type="PANTHER" id="PTHR11178">
    <property type="entry name" value="IRON-SULFUR CLUSTER SCAFFOLD PROTEIN NFU-RELATED"/>
    <property type="match status" value="1"/>
</dbReference>
<evidence type="ECO:0000256" key="1">
    <source>
        <dbReference type="ARBA" id="ARBA00049958"/>
    </source>
</evidence>